<feature type="domain" description="Peptidase S54 rhomboid" evidence="6">
    <location>
        <begin position="74"/>
        <end position="219"/>
    </location>
</feature>
<feature type="transmembrane region" description="Helical" evidence="5">
    <location>
        <begin position="45"/>
        <end position="61"/>
    </location>
</feature>
<name>A0A1H8V0N9_9HYPH</name>
<feature type="transmembrane region" description="Helical" evidence="5">
    <location>
        <begin position="136"/>
        <end position="155"/>
    </location>
</feature>
<dbReference type="EMBL" id="FOCV01000038">
    <property type="protein sequence ID" value="SEP09052.1"/>
    <property type="molecule type" value="Genomic_DNA"/>
</dbReference>
<keyword evidence="3 5" id="KW-1133">Transmembrane helix</keyword>
<dbReference type="Gene3D" id="1.20.1540.10">
    <property type="entry name" value="Rhomboid-like"/>
    <property type="match status" value="1"/>
</dbReference>
<sequence length="262" mass="28471">MFIPLHDANTLKHIKVQWVTMALIALNVAVWLFTGVVASPSASQATIVGLGYIPAVAFHYATLEPALAFTPEPLTYITYSFVHSGFWHLASNMLFLWVFGDNVEDAMGHLRFLAFYLLCATAGALFHGLVGTTSEAPLVGASGAISGVVTAYVVLHPRVKVWVLVLMRVPLPLPAFVPLLLWIGQQFVMLLIEPDGSISWGAHVGGIVAGGLLVLVMRRRGVPLFDREVVTPKAVRDRPIPNPTMVVAPGQQLRPRLPWGKP</sequence>
<dbReference type="InterPro" id="IPR022764">
    <property type="entry name" value="Peptidase_S54_rhomboid_dom"/>
</dbReference>
<evidence type="ECO:0000256" key="4">
    <source>
        <dbReference type="ARBA" id="ARBA00023136"/>
    </source>
</evidence>
<evidence type="ECO:0000313" key="8">
    <source>
        <dbReference type="EMBL" id="SEP09052.1"/>
    </source>
</evidence>
<dbReference type="InterPro" id="IPR035952">
    <property type="entry name" value="Rhomboid-like_sf"/>
</dbReference>
<dbReference type="RefSeq" id="WP_072380844.1">
    <property type="nucleotide sequence ID" value="NZ_FNXB01000049.1"/>
</dbReference>
<reference evidence="9" key="3">
    <citation type="submission" date="2016-10" db="EMBL/GenBank/DDBJ databases">
        <authorList>
            <person name="Wibberg D."/>
        </authorList>
    </citation>
    <scope>NUCLEOTIDE SEQUENCE [LARGE SCALE GENOMIC DNA]</scope>
</reference>
<dbReference type="Proteomes" id="UP000198939">
    <property type="component" value="Unassembled WGS sequence"/>
</dbReference>
<dbReference type="STRING" id="501024.RTCCBAU85039_5818"/>
<feature type="transmembrane region" description="Helical" evidence="5">
    <location>
        <begin position="16"/>
        <end position="38"/>
    </location>
</feature>
<dbReference type="AlphaFoldDB" id="A0A1H8V0N9"/>
<gene>
    <name evidence="7" type="primary">aarA</name>
    <name evidence="7" type="ORF">RTCCBAU85039_5818</name>
    <name evidence="8" type="ORF">SAMN05216228_10382</name>
</gene>
<comment type="subcellular location">
    <subcellularLocation>
        <location evidence="1">Membrane</location>
        <topology evidence="1">Multi-pass membrane protein</topology>
    </subcellularLocation>
</comment>
<keyword evidence="7" id="KW-0645">Protease</keyword>
<keyword evidence="7" id="KW-0378">Hydrolase</keyword>
<feature type="transmembrane region" description="Helical" evidence="5">
    <location>
        <begin position="197"/>
        <end position="217"/>
    </location>
</feature>
<dbReference type="PANTHER" id="PTHR43731:SF34">
    <property type="entry name" value="PEPTIDASE S54 RHOMBOID DOMAIN-CONTAINING PROTEIN"/>
    <property type="match status" value="1"/>
</dbReference>
<dbReference type="OrthoDB" id="9813074at2"/>
<evidence type="ECO:0000256" key="1">
    <source>
        <dbReference type="ARBA" id="ARBA00004141"/>
    </source>
</evidence>
<dbReference type="PANTHER" id="PTHR43731">
    <property type="entry name" value="RHOMBOID PROTEASE"/>
    <property type="match status" value="1"/>
</dbReference>
<feature type="transmembrane region" description="Helical" evidence="5">
    <location>
        <begin position="162"/>
        <end position="185"/>
    </location>
</feature>
<evidence type="ECO:0000313" key="10">
    <source>
        <dbReference type="Proteomes" id="UP000198939"/>
    </source>
</evidence>
<accession>A0A1H8V0N9</accession>
<evidence type="ECO:0000256" key="3">
    <source>
        <dbReference type="ARBA" id="ARBA00022989"/>
    </source>
</evidence>
<dbReference type="GO" id="GO:0006508">
    <property type="term" value="P:proteolysis"/>
    <property type="evidence" value="ECO:0007669"/>
    <property type="project" value="UniProtKB-KW"/>
</dbReference>
<evidence type="ECO:0000256" key="2">
    <source>
        <dbReference type="ARBA" id="ARBA00022692"/>
    </source>
</evidence>
<keyword evidence="4 5" id="KW-0472">Membrane</keyword>
<dbReference type="EC" id="3.4.21.105" evidence="7"/>
<feature type="transmembrane region" description="Helical" evidence="5">
    <location>
        <begin position="81"/>
        <end position="100"/>
    </location>
</feature>
<proteinExistence type="predicted"/>
<evidence type="ECO:0000259" key="6">
    <source>
        <dbReference type="Pfam" id="PF01694"/>
    </source>
</evidence>
<evidence type="ECO:0000313" key="9">
    <source>
        <dbReference type="Proteomes" id="UP000183063"/>
    </source>
</evidence>
<dbReference type="SUPFAM" id="SSF144091">
    <property type="entry name" value="Rhomboid-like"/>
    <property type="match status" value="1"/>
</dbReference>
<reference evidence="8 10" key="1">
    <citation type="submission" date="2016-10" db="EMBL/GenBank/DDBJ databases">
        <authorList>
            <person name="Varghese N."/>
            <person name="Submissions S."/>
        </authorList>
    </citation>
    <scope>NUCLEOTIDE SEQUENCE [LARGE SCALE GENOMIC DNA]</scope>
    <source>
        <strain evidence="8 10">CGMCC 1.7071</strain>
    </source>
</reference>
<evidence type="ECO:0000313" key="7">
    <source>
        <dbReference type="EMBL" id="SEI18219.1"/>
    </source>
</evidence>
<dbReference type="EMBL" id="FNXB01000049">
    <property type="protein sequence ID" value="SEI18219.1"/>
    <property type="molecule type" value="Genomic_DNA"/>
</dbReference>
<evidence type="ECO:0000256" key="5">
    <source>
        <dbReference type="SAM" id="Phobius"/>
    </source>
</evidence>
<dbReference type="Proteomes" id="UP000183063">
    <property type="component" value="Unassembled WGS sequence"/>
</dbReference>
<keyword evidence="10" id="KW-1185">Reference proteome</keyword>
<organism evidence="7 9">
    <name type="scientific">Rhizobium tibeticum</name>
    <dbReference type="NCBI Taxonomy" id="501024"/>
    <lineage>
        <taxon>Bacteria</taxon>
        <taxon>Pseudomonadati</taxon>
        <taxon>Pseudomonadota</taxon>
        <taxon>Alphaproteobacteria</taxon>
        <taxon>Hyphomicrobiales</taxon>
        <taxon>Rhizobiaceae</taxon>
        <taxon>Rhizobium/Agrobacterium group</taxon>
        <taxon>Rhizobium</taxon>
    </lineage>
</organism>
<keyword evidence="2 5" id="KW-0812">Transmembrane</keyword>
<feature type="transmembrane region" description="Helical" evidence="5">
    <location>
        <begin position="112"/>
        <end position="130"/>
    </location>
</feature>
<dbReference type="Pfam" id="PF01694">
    <property type="entry name" value="Rhomboid"/>
    <property type="match status" value="1"/>
</dbReference>
<dbReference type="InterPro" id="IPR050925">
    <property type="entry name" value="Rhomboid_protease_S54"/>
</dbReference>
<reference evidence="7" key="2">
    <citation type="submission" date="2016-10" db="EMBL/GenBank/DDBJ databases">
        <authorList>
            <person name="de Groot N.N."/>
        </authorList>
    </citation>
    <scope>NUCLEOTIDE SEQUENCE [LARGE SCALE GENOMIC DNA]</scope>
    <source>
        <strain evidence="7">CCBAU85039</strain>
    </source>
</reference>
<dbReference type="GO" id="GO:0004252">
    <property type="term" value="F:serine-type endopeptidase activity"/>
    <property type="evidence" value="ECO:0007669"/>
    <property type="project" value="InterPro"/>
</dbReference>
<protein>
    <submittedName>
        <fullName evidence="8">Membrane associated serine protease, rhomboid family</fullName>
    </submittedName>
    <submittedName>
        <fullName evidence="7">Rhomboid protease AarA</fullName>
        <ecNumber evidence="7">3.4.21.105</ecNumber>
    </submittedName>
</protein>
<dbReference type="GO" id="GO:0016020">
    <property type="term" value="C:membrane"/>
    <property type="evidence" value="ECO:0007669"/>
    <property type="project" value="UniProtKB-SubCell"/>
</dbReference>